<dbReference type="Proteomes" id="UP001206236">
    <property type="component" value="Unassembled WGS sequence"/>
</dbReference>
<gene>
    <name evidence="2" type="ORF">NE632_08290</name>
    <name evidence="3" type="ORF">PNU62_08585</name>
</gene>
<evidence type="ECO:0000313" key="2">
    <source>
        <dbReference type="EMBL" id="MCQ5153309.1"/>
    </source>
</evidence>
<reference evidence="3" key="2">
    <citation type="submission" date="2023-01" db="EMBL/GenBank/DDBJ databases">
        <title>Human gut microbiome strain richness.</title>
        <authorList>
            <person name="Chen-Liaw A."/>
        </authorList>
    </citation>
    <scope>NUCLEOTIDE SEQUENCE</scope>
    <source>
        <strain evidence="3">1001275st1_F4_1001275B_160808</strain>
    </source>
</reference>
<dbReference type="Proteomes" id="UP001211015">
    <property type="component" value="Unassembled WGS sequence"/>
</dbReference>
<comment type="caution">
    <text evidence="2">The sequence shown here is derived from an EMBL/GenBank/DDBJ whole genome shotgun (WGS) entry which is preliminary data.</text>
</comment>
<dbReference type="PROSITE" id="PS51819">
    <property type="entry name" value="VOC"/>
    <property type="match status" value="1"/>
</dbReference>
<name>A0AAW5KN08_9FIRM</name>
<evidence type="ECO:0000313" key="3">
    <source>
        <dbReference type="EMBL" id="MDB8745068.1"/>
    </source>
</evidence>
<reference evidence="2" key="1">
    <citation type="submission" date="2022-06" db="EMBL/GenBank/DDBJ databases">
        <title>Isolation of gut microbiota from human fecal samples.</title>
        <authorList>
            <person name="Pamer E.G."/>
            <person name="Barat B."/>
            <person name="Waligurski E."/>
            <person name="Medina S."/>
            <person name="Paddock L."/>
            <person name="Mostad J."/>
        </authorList>
    </citation>
    <scope>NUCLEOTIDE SEQUENCE</scope>
    <source>
        <strain evidence="2">DFI.5.57</strain>
    </source>
</reference>
<dbReference type="EMBL" id="JAQMLV010000010">
    <property type="protein sequence ID" value="MDB8745068.1"/>
    <property type="molecule type" value="Genomic_DNA"/>
</dbReference>
<dbReference type="InterPro" id="IPR037523">
    <property type="entry name" value="VOC_core"/>
</dbReference>
<dbReference type="Pfam" id="PF13669">
    <property type="entry name" value="Glyoxalase_4"/>
    <property type="match status" value="1"/>
</dbReference>
<dbReference type="Gene3D" id="3.10.180.10">
    <property type="entry name" value="2,3-Dihydroxybiphenyl 1,2-Dioxygenase, domain 1"/>
    <property type="match status" value="1"/>
</dbReference>
<evidence type="ECO:0000259" key="1">
    <source>
        <dbReference type="PROSITE" id="PS51819"/>
    </source>
</evidence>
<feature type="domain" description="VOC" evidence="1">
    <location>
        <begin position="6"/>
        <end position="132"/>
    </location>
</feature>
<dbReference type="EMBL" id="JANGCN010000016">
    <property type="protein sequence ID" value="MCQ5153309.1"/>
    <property type="molecule type" value="Genomic_DNA"/>
</dbReference>
<dbReference type="AlphaFoldDB" id="A0AAW5KN08"/>
<evidence type="ECO:0000313" key="4">
    <source>
        <dbReference type="Proteomes" id="UP001206236"/>
    </source>
</evidence>
<dbReference type="RefSeq" id="WP_195388695.1">
    <property type="nucleotide sequence ID" value="NZ_DAWEQM010000006.1"/>
</dbReference>
<protein>
    <submittedName>
        <fullName evidence="2">VOC family protein</fullName>
    </submittedName>
</protein>
<sequence length="133" mass="15137">MGENMTIHHIGIITKDIQKSILQYEKLGYTCLGETTLDYIQNNIVTFLSSPDNKQKIELISPANRNSTIVNFPAGYHHICYDICDDPNYLSQFKKLKIGKVFTQPTIAPAIENRKIVFALLQDGTFVEFIISR</sequence>
<proteinExistence type="predicted"/>
<organism evidence="2 4">
    <name type="scientific">Ruminococcus bicirculans</name>
    <name type="common">ex Wegman et al. 2014</name>
    <dbReference type="NCBI Taxonomy" id="1160721"/>
    <lineage>
        <taxon>Bacteria</taxon>
        <taxon>Bacillati</taxon>
        <taxon>Bacillota</taxon>
        <taxon>Clostridia</taxon>
        <taxon>Eubacteriales</taxon>
        <taxon>Oscillospiraceae</taxon>
        <taxon>Ruminococcus</taxon>
    </lineage>
</organism>
<accession>A0AAW5KN08</accession>
<dbReference type="SUPFAM" id="SSF54593">
    <property type="entry name" value="Glyoxalase/Bleomycin resistance protein/Dihydroxybiphenyl dioxygenase"/>
    <property type="match status" value="1"/>
</dbReference>
<dbReference type="InterPro" id="IPR029068">
    <property type="entry name" value="Glyas_Bleomycin-R_OHBP_Dase"/>
</dbReference>